<organism evidence="3 4">
    <name type="scientific">Theobroma cacao</name>
    <name type="common">Cacao</name>
    <name type="synonym">Cocoa</name>
    <dbReference type="NCBI Taxonomy" id="3641"/>
    <lineage>
        <taxon>Eukaryota</taxon>
        <taxon>Viridiplantae</taxon>
        <taxon>Streptophyta</taxon>
        <taxon>Embryophyta</taxon>
        <taxon>Tracheophyta</taxon>
        <taxon>Spermatophyta</taxon>
        <taxon>Magnoliopsida</taxon>
        <taxon>eudicotyledons</taxon>
        <taxon>Gunneridae</taxon>
        <taxon>Pentapetalae</taxon>
        <taxon>rosids</taxon>
        <taxon>malvids</taxon>
        <taxon>Malvales</taxon>
        <taxon>Malvaceae</taxon>
        <taxon>Byttnerioideae</taxon>
        <taxon>Theobroma</taxon>
    </lineage>
</organism>
<evidence type="ECO:0000256" key="2">
    <source>
        <dbReference type="SAM" id="SignalP"/>
    </source>
</evidence>
<keyword evidence="1" id="KW-1133">Transmembrane helix</keyword>
<dbReference type="HOGENOM" id="CLU_2201827_0_0_1"/>
<name>A0A061EUU7_THECC</name>
<feature type="transmembrane region" description="Helical" evidence="1">
    <location>
        <begin position="84"/>
        <end position="107"/>
    </location>
</feature>
<evidence type="ECO:0000313" key="3">
    <source>
        <dbReference type="EMBL" id="EOY08586.1"/>
    </source>
</evidence>
<dbReference type="EMBL" id="CM001883">
    <property type="protein sequence ID" value="EOY08586.1"/>
    <property type="molecule type" value="Genomic_DNA"/>
</dbReference>
<feature type="signal peptide" evidence="2">
    <location>
        <begin position="1"/>
        <end position="19"/>
    </location>
</feature>
<reference evidence="3 4" key="1">
    <citation type="journal article" date="2013" name="Genome Biol.">
        <title>The genome sequence of the most widely cultivated cacao type and its use to identify candidate genes regulating pod color.</title>
        <authorList>
            <person name="Motamayor J.C."/>
            <person name="Mockaitis K."/>
            <person name="Schmutz J."/>
            <person name="Haiminen N."/>
            <person name="Iii D.L."/>
            <person name="Cornejo O."/>
            <person name="Findley S.D."/>
            <person name="Zheng P."/>
            <person name="Utro F."/>
            <person name="Royaert S."/>
            <person name="Saski C."/>
            <person name="Jenkins J."/>
            <person name="Podicheti R."/>
            <person name="Zhao M."/>
            <person name="Scheffler B.E."/>
            <person name="Stack J.C."/>
            <person name="Feltus F.A."/>
            <person name="Mustiga G.M."/>
            <person name="Amores F."/>
            <person name="Phillips W."/>
            <person name="Marelli J.P."/>
            <person name="May G.D."/>
            <person name="Shapiro H."/>
            <person name="Ma J."/>
            <person name="Bustamante C.D."/>
            <person name="Schnell R.J."/>
            <person name="Main D."/>
            <person name="Gilbert D."/>
            <person name="Parida L."/>
            <person name="Kuhn D.N."/>
        </authorList>
    </citation>
    <scope>NUCLEOTIDE SEQUENCE [LARGE SCALE GENOMIC DNA]</scope>
    <source>
        <strain evidence="4">cv. Matina 1-6</strain>
    </source>
</reference>
<sequence length="108" mass="12124">MLLEVVMVVCLACDSCLLCDDDYDAGRDDGKMGWRFCPTCDSRLLCDDDYVRASKTMGDAVLWDIALDDDCDTVHGEIALDNDFYILLVALALGMIYFFVGWPLCVIY</sequence>
<keyword evidence="1" id="KW-0472">Membrane</keyword>
<gene>
    <name evidence="3" type="ORF">TCM_023288</name>
</gene>
<protein>
    <submittedName>
        <fullName evidence="3">Uncharacterized protein</fullName>
    </submittedName>
</protein>
<proteinExistence type="predicted"/>
<keyword evidence="1" id="KW-0812">Transmembrane</keyword>
<feature type="chain" id="PRO_5001597824" evidence="2">
    <location>
        <begin position="20"/>
        <end position="108"/>
    </location>
</feature>
<evidence type="ECO:0000256" key="1">
    <source>
        <dbReference type="SAM" id="Phobius"/>
    </source>
</evidence>
<dbReference type="Gramene" id="EOY08586">
    <property type="protein sequence ID" value="EOY08586"/>
    <property type="gene ID" value="TCM_023288"/>
</dbReference>
<keyword evidence="2" id="KW-0732">Signal</keyword>
<keyword evidence="4" id="KW-1185">Reference proteome</keyword>
<dbReference type="AlphaFoldDB" id="A0A061EUU7"/>
<dbReference type="Proteomes" id="UP000026915">
    <property type="component" value="Chromosome 5"/>
</dbReference>
<evidence type="ECO:0000313" key="4">
    <source>
        <dbReference type="Proteomes" id="UP000026915"/>
    </source>
</evidence>
<accession>A0A061EUU7</accession>
<dbReference type="InParanoid" id="A0A061EUU7"/>